<name>A0A975GU37_9BACT</name>
<dbReference type="GO" id="GO:0015562">
    <property type="term" value="F:efflux transmembrane transporter activity"/>
    <property type="evidence" value="ECO:0007669"/>
    <property type="project" value="TreeGrafter"/>
</dbReference>
<reference evidence="4" key="1">
    <citation type="journal article" date="2021" name="Microb. Physiol.">
        <title>Proteogenomic Insights into the Physiology of Marine, Sulfate-Reducing, Filamentous Desulfonema limicola and Desulfonema magnum.</title>
        <authorList>
            <person name="Schnaars V."/>
            <person name="Wohlbrand L."/>
            <person name="Scheve S."/>
            <person name="Hinrichs C."/>
            <person name="Reinhardt R."/>
            <person name="Rabus R."/>
        </authorList>
    </citation>
    <scope>NUCLEOTIDE SEQUENCE</scope>
    <source>
        <strain evidence="4">4be13</strain>
    </source>
</reference>
<feature type="chain" id="PRO_5038137172" evidence="2">
    <location>
        <begin position="32"/>
        <end position="263"/>
    </location>
</feature>
<keyword evidence="5" id="KW-1185">Reference proteome</keyword>
<protein>
    <submittedName>
        <fullName evidence="4">Efflux transporter, RND family</fullName>
    </submittedName>
</protein>
<organism evidence="4 5">
    <name type="scientific">Desulfonema magnum</name>
    <dbReference type="NCBI Taxonomy" id="45655"/>
    <lineage>
        <taxon>Bacteria</taxon>
        <taxon>Pseudomonadati</taxon>
        <taxon>Thermodesulfobacteriota</taxon>
        <taxon>Desulfobacteria</taxon>
        <taxon>Desulfobacterales</taxon>
        <taxon>Desulfococcaceae</taxon>
        <taxon>Desulfonema</taxon>
    </lineage>
</organism>
<comment type="similarity">
    <text evidence="1">Belongs to the membrane fusion protein (MFP) (TC 8.A.1) family.</text>
</comment>
<dbReference type="InterPro" id="IPR006143">
    <property type="entry name" value="RND_pump_MFP"/>
</dbReference>
<evidence type="ECO:0000256" key="2">
    <source>
        <dbReference type="SAM" id="SignalP"/>
    </source>
</evidence>
<dbReference type="Gene3D" id="2.40.50.100">
    <property type="match status" value="1"/>
</dbReference>
<evidence type="ECO:0000259" key="3">
    <source>
        <dbReference type="Pfam" id="PF25954"/>
    </source>
</evidence>
<proteinExistence type="inferred from homology"/>
<evidence type="ECO:0000313" key="5">
    <source>
        <dbReference type="Proteomes" id="UP000663722"/>
    </source>
</evidence>
<gene>
    <name evidence="4" type="ORF">dnm_097310</name>
</gene>
<dbReference type="GO" id="GO:1990281">
    <property type="term" value="C:efflux pump complex"/>
    <property type="evidence" value="ECO:0007669"/>
    <property type="project" value="TreeGrafter"/>
</dbReference>
<dbReference type="PANTHER" id="PTHR30469">
    <property type="entry name" value="MULTIDRUG RESISTANCE PROTEIN MDTA"/>
    <property type="match status" value="1"/>
</dbReference>
<dbReference type="Proteomes" id="UP000663722">
    <property type="component" value="Chromosome"/>
</dbReference>
<dbReference type="KEGG" id="dmm:dnm_097310"/>
<sequence>MKPFEKKKHLFRTYIFVFVCTLWLSAPCASAQETYPVIFEATQKAVLSAERSGVLTSLKVDAGSAVRKGAVIARVNVGDLDLQKKRSELSLRHLNVKVKNLERLLQRGLATDEELAEAKTQKDVTYTDIQIFKRQISKSQILAPFQCTVIRRHVQPHEWVTAGQPVVEVVAPGKLRAVANIPSRLAVKLEKGATHTFEVHDLEISVSGTVEAVVPEVDELSNTAQVIWNVEKSEKNLLSGMKGEVRISDSELKIETRNSKLEN</sequence>
<dbReference type="Pfam" id="PF25954">
    <property type="entry name" value="Beta-barrel_RND_2"/>
    <property type="match status" value="1"/>
</dbReference>
<dbReference type="Gene3D" id="1.10.287.470">
    <property type="entry name" value="Helix hairpin bin"/>
    <property type="match status" value="1"/>
</dbReference>
<dbReference type="RefSeq" id="WP_207680493.1">
    <property type="nucleotide sequence ID" value="NZ_CP061800.1"/>
</dbReference>
<evidence type="ECO:0000313" key="4">
    <source>
        <dbReference type="EMBL" id="QTA93627.1"/>
    </source>
</evidence>
<accession>A0A975GU37</accession>
<dbReference type="Gene3D" id="2.40.30.170">
    <property type="match status" value="1"/>
</dbReference>
<dbReference type="EMBL" id="CP061800">
    <property type="protein sequence ID" value="QTA93627.1"/>
    <property type="molecule type" value="Genomic_DNA"/>
</dbReference>
<dbReference type="AlphaFoldDB" id="A0A975GU37"/>
<feature type="domain" description="CusB-like beta-barrel" evidence="3">
    <location>
        <begin position="178"/>
        <end position="250"/>
    </location>
</feature>
<keyword evidence="2" id="KW-0732">Signal</keyword>
<dbReference type="InterPro" id="IPR058792">
    <property type="entry name" value="Beta-barrel_RND_2"/>
</dbReference>
<dbReference type="NCBIfam" id="TIGR01730">
    <property type="entry name" value="RND_mfp"/>
    <property type="match status" value="1"/>
</dbReference>
<dbReference type="SUPFAM" id="SSF111369">
    <property type="entry name" value="HlyD-like secretion proteins"/>
    <property type="match status" value="1"/>
</dbReference>
<feature type="signal peptide" evidence="2">
    <location>
        <begin position="1"/>
        <end position="31"/>
    </location>
</feature>
<evidence type="ECO:0000256" key="1">
    <source>
        <dbReference type="ARBA" id="ARBA00009477"/>
    </source>
</evidence>